<feature type="compositionally biased region" description="Low complexity" evidence="1">
    <location>
        <begin position="330"/>
        <end position="363"/>
    </location>
</feature>
<evidence type="ECO:0000313" key="3">
    <source>
        <dbReference type="Proteomes" id="UP001164743"/>
    </source>
</evidence>
<evidence type="ECO:0000256" key="1">
    <source>
        <dbReference type="SAM" id="MobiDB-lite"/>
    </source>
</evidence>
<feature type="compositionally biased region" description="Basic and acidic residues" evidence="1">
    <location>
        <begin position="311"/>
        <end position="321"/>
    </location>
</feature>
<keyword evidence="3" id="KW-1185">Reference proteome</keyword>
<protein>
    <submittedName>
        <fullName evidence="2">Uncharacterized protein</fullName>
    </submittedName>
</protein>
<accession>A0ABY7CQF2</accession>
<feature type="compositionally biased region" description="Acidic residues" evidence="1">
    <location>
        <begin position="159"/>
        <end position="173"/>
    </location>
</feature>
<dbReference type="Proteomes" id="UP001164743">
    <property type="component" value="Chromosome 7A"/>
</dbReference>
<dbReference type="EMBL" id="CP110427">
    <property type="protein sequence ID" value="WAQ86692.1"/>
    <property type="molecule type" value="Genomic_DNA"/>
</dbReference>
<feature type="region of interest" description="Disordered" evidence="1">
    <location>
        <begin position="230"/>
        <end position="402"/>
    </location>
</feature>
<feature type="compositionally biased region" description="Acidic residues" evidence="1">
    <location>
        <begin position="300"/>
        <end position="310"/>
    </location>
</feature>
<gene>
    <name evidence="2" type="ORF">PtA15_7A420</name>
</gene>
<feature type="compositionally biased region" description="Low complexity" evidence="1">
    <location>
        <begin position="191"/>
        <end position="206"/>
    </location>
</feature>
<feature type="compositionally biased region" description="Polar residues" evidence="1">
    <location>
        <begin position="68"/>
        <end position="81"/>
    </location>
</feature>
<feature type="compositionally biased region" description="Basic and acidic residues" evidence="1">
    <location>
        <begin position="139"/>
        <end position="156"/>
    </location>
</feature>
<name>A0ABY7CQF2_9BASI</name>
<reference evidence="2" key="1">
    <citation type="submission" date="2022-10" db="EMBL/GenBank/DDBJ databases">
        <title>Puccinia triticina Genome sequencing and assembly.</title>
        <authorList>
            <person name="Li C."/>
        </authorList>
    </citation>
    <scope>NUCLEOTIDE SEQUENCE</scope>
    <source>
        <strain evidence="2">Pt15</strain>
    </source>
</reference>
<feature type="region of interest" description="Disordered" evidence="1">
    <location>
        <begin position="55"/>
        <end position="217"/>
    </location>
</feature>
<organism evidence="2 3">
    <name type="scientific">Puccinia triticina</name>
    <dbReference type="NCBI Taxonomy" id="208348"/>
    <lineage>
        <taxon>Eukaryota</taxon>
        <taxon>Fungi</taxon>
        <taxon>Dikarya</taxon>
        <taxon>Basidiomycota</taxon>
        <taxon>Pucciniomycotina</taxon>
        <taxon>Pucciniomycetes</taxon>
        <taxon>Pucciniales</taxon>
        <taxon>Pucciniaceae</taxon>
        <taxon>Puccinia</taxon>
    </lineage>
</organism>
<feature type="compositionally biased region" description="Polar residues" evidence="1">
    <location>
        <begin position="89"/>
        <end position="98"/>
    </location>
</feature>
<dbReference type="RefSeq" id="XP_053022247.1">
    <property type="nucleotide sequence ID" value="XM_053171025.1"/>
</dbReference>
<evidence type="ECO:0000313" key="2">
    <source>
        <dbReference type="EMBL" id="WAQ86692.1"/>
    </source>
</evidence>
<feature type="compositionally biased region" description="Basic and acidic residues" evidence="1">
    <location>
        <begin position="101"/>
        <end position="127"/>
    </location>
</feature>
<proteinExistence type="predicted"/>
<dbReference type="GeneID" id="77811920"/>
<sequence>MTAIKQLRTCRRLQQARPPAQPWVACQRHQVRENLSPPVSTLIDIMNNKKIVTIHSEDEDEGEPHPTGQDTTPTNPFSGTKQVDVRTGAQVTVDTAQDSDAENKKCSDANKKKKESNKDKDGFDHARLYFYPPGGGPKQEVDPDDAKKKSNCKEPGWESGDDNTDEEADEDVEPTGIAFTLKKGAPPPTTPAKAASPSKSSALSTARRVPAPKPEKKGFVFTPIRVTSAGHTLPGRWIPDSGAVAKSPGDLSPATNDAGPLGIDLTGLGVEDDDRNGPSDLCGEHSPVTPFRAPPGKENDELDTTDAESEDPARMLADHSLRSHPSTCHTPTTDASAGSTSAPTSVTPVIPTPATAITGPQAASDGPAPPEGCYDDQHSSSEDLEPSPSAILRSMVPPTQEI</sequence>